<dbReference type="Proteomes" id="UP000050360">
    <property type="component" value="Unassembled WGS sequence"/>
</dbReference>
<evidence type="ECO:0000313" key="2">
    <source>
        <dbReference type="Proteomes" id="UP000050360"/>
    </source>
</evidence>
<dbReference type="InterPro" id="IPR019270">
    <property type="entry name" value="DUF2283"/>
</dbReference>
<name>A0A0N8KR15_9EURY</name>
<organism evidence="1 2">
    <name type="scientific">Candidatus Methanoperedens nitratireducens</name>
    <dbReference type="NCBI Taxonomy" id="1392998"/>
    <lineage>
        <taxon>Archaea</taxon>
        <taxon>Methanobacteriati</taxon>
        <taxon>Methanobacteriota</taxon>
        <taxon>Stenosarchaea group</taxon>
        <taxon>Methanomicrobia</taxon>
        <taxon>Methanosarcinales</taxon>
        <taxon>ANME-2 cluster</taxon>
        <taxon>Candidatus Methanoperedentaceae</taxon>
        <taxon>Candidatus Methanoperedens</taxon>
    </lineage>
</organism>
<dbReference type="PANTHER" id="PTHR37029:SF1">
    <property type="entry name" value="SSR1768 PROTEIN"/>
    <property type="match status" value="1"/>
</dbReference>
<comment type="caution">
    <text evidence="1">The sequence shown here is derived from an EMBL/GenBank/DDBJ whole genome shotgun (WGS) entry which is preliminary data.</text>
</comment>
<dbReference type="EMBL" id="LKCM01000137">
    <property type="protein sequence ID" value="KPQ43674.1"/>
    <property type="molecule type" value="Genomic_DNA"/>
</dbReference>
<dbReference type="AlphaFoldDB" id="A0A0N8KR15"/>
<sequence length="68" mass="7547">MVSVEFDSEVNAMYIRFKKGKVDKSEPLADNVIVDIDKNGKAIGIEILLPKEDLRISNIVSEALKVEA</sequence>
<gene>
    <name evidence="1" type="ORF">MPEBLZ_01861</name>
</gene>
<protein>
    <recommendedName>
        <fullName evidence="3">DUF2283 domain-containing protein</fullName>
    </recommendedName>
</protein>
<dbReference type="Pfam" id="PF10049">
    <property type="entry name" value="DUF2283"/>
    <property type="match status" value="1"/>
</dbReference>
<evidence type="ECO:0008006" key="3">
    <source>
        <dbReference type="Google" id="ProtNLM"/>
    </source>
</evidence>
<accession>A0A0N8KR15</accession>
<dbReference type="PANTHER" id="PTHR37029">
    <property type="entry name" value="SSR1768 PROTEIN"/>
    <property type="match status" value="1"/>
</dbReference>
<reference evidence="1 2" key="1">
    <citation type="submission" date="2015-09" db="EMBL/GenBank/DDBJ databases">
        <title>A metagenomics-based metabolic model of nitrate-dependent anaerobic oxidation of methane by Methanoperedens-like archaea.</title>
        <authorList>
            <person name="Arshad A."/>
            <person name="Speth D.R."/>
            <person name="De Graaf R.M."/>
            <person name="Op Den Camp H.J."/>
            <person name="Jetten M.S."/>
            <person name="Welte C.U."/>
        </authorList>
    </citation>
    <scope>NUCLEOTIDE SEQUENCE [LARGE SCALE GENOMIC DNA]</scope>
</reference>
<proteinExistence type="predicted"/>
<evidence type="ECO:0000313" key="1">
    <source>
        <dbReference type="EMBL" id="KPQ43674.1"/>
    </source>
</evidence>